<evidence type="ECO:0000313" key="2">
    <source>
        <dbReference type="EMBL" id="CAF1177627.1"/>
    </source>
</evidence>
<dbReference type="Proteomes" id="UP000663832">
    <property type="component" value="Unassembled WGS sequence"/>
</dbReference>
<dbReference type="InterPro" id="IPR027996">
    <property type="entry name" value="TEDC1_dom"/>
</dbReference>
<evidence type="ECO:0000313" key="3">
    <source>
        <dbReference type="EMBL" id="CAF1239874.1"/>
    </source>
</evidence>
<dbReference type="AlphaFoldDB" id="A0A814ZAK9"/>
<organism evidence="4 5">
    <name type="scientific">Adineta steineri</name>
    <dbReference type="NCBI Taxonomy" id="433720"/>
    <lineage>
        <taxon>Eukaryota</taxon>
        <taxon>Metazoa</taxon>
        <taxon>Spiralia</taxon>
        <taxon>Gnathifera</taxon>
        <taxon>Rotifera</taxon>
        <taxon>Eurotatoria</taxon>
        <taxon>Bdelloidea</taxon>
        <taxon>Adinetida</taxon>
        <taxon>Adinetidae</taxon>
        <taxon>Adineta</taxon>
    </lineage>
</organism>
<sequence length="315" mass="36891">MSSEQVRPVIECFCQILSSYGFSTITSEIFRLAKFDQNEATVPLWRLLYEMIHIDSDKISQNKFDQTPKDEIVDIIKRDLYKRGYTYDYFLSLDNNMQEGSRHLLVCVGWLIYHVKLIEKCMKQCLNSISNPTEIVENDKCDLIEQIKQALHSNSKIRSCLRAIEHKNPEDNHPMSSFESQLCQYPHLITQYLTELDNEHYKLNLFLFWNKHEDIFWKWMESVLDQPTTIAENNELLHEIDCQHLEAEKQKFNATIDTLDSALVRLEQLWISNDDHASIENDVSSIVASIDKQISSLFNKLLDTNSVFIKQSVSE</sequence>
<evidence type="ECO:0000313" key="5">
    <source>
        <dbReference type="Proteomes" id="UP000663832"/>
    </source>
</evidence>
<name>A0A814ZAK9_9BILA</name>
<evidence type="ECO:0000259" key="1">
    <source>
        <dbReference type="Pfam" id="PF14970"/>
    </source>
</evidence>
<feature type="domain" description="Tubulin epsilon and delta complex protein 1" evidence="1">
    <location>
        <begin position="84"/>
        <end position="225"/>
    </location>
</feature>
<dbReference type="Pfam" id="PF14970">
    <property type="entry name" value="TEDC1"/>
    <property type="match status" value="1"/>
</dbReference>
<evidence type="ECO:0000313" key="4">
    <source>
        <dbReference type="EMBL" id="CAF1240389.1"/>
    </source>
</evidence>
<dbReference type="Proteomes" id="UP000663877">
    <property type="component" value="Unassembled WGS sequence"/>
</dbReference>
<accession>A0A814ZAK9</accession>
<dbReference type="PANTHER" id="PTHR35076:SF1">
    <property type="entry name" value="TUBULIN EPSILON AND DELTA COMPLEX PROTEIN 1"/>
    <property type="match status" value="1"/>
</dbReference>
<dbReference type="OrthoDB" id="9906141at2759"/>
<comment type="caution">
    <text evidence="4">The sequence shown here is derived from an EMBL/GenBank/DDBJ whole genome shotgun (WGS) entry which is preliminary data.</text>
</comment>
<dbReference type="EMBL" id="CAJNOM010000215">
    <property type="protein sequence ID" value="CAF1240389.1"/>
    <property type="molecule type" value="Genomic_DNA"/>
</dbReference>
<dbReference type="EMBL" id="CAJNOM010000215">
    <property type="protein sequence ID" value="CAF1239874.1"/>
    <property type="molecule type" value="Genomic_DNA"/>
</dbReference>
<dbReference type="InterPro" id="IPR043535">
    <property type="entry name" value="TEDC1"/>
</dbReference>
<protein>
    <recommendedName>
        <fullName evidence="1">Tubulin epsilon and delta complex protein 1 domain-containing protein</fullName>
    </recommendedName>
</protein>
<dbReference type="PANTHER" id="PTHR35076">
    <property type="entry name" value="TUBULIN EPSILON AND DELTA COMPLEX PROTEIN 1"/>
    <property type="match status" value="1"/>
</dbReference>
<proteinExistence type="predicted"/>
<dbReference type="EMBL" id="CAJNOI010000199">
    <property type="protein sequence ID" value="CAF1177627.1"/>
    <property type="molecule type" value="Genomic_DNA"/>
</dbReference>
<reference evidence="4" key="1">
    <citation type="submission" date="2021-02" db="EMBL/GenBank/DDBJ databases">
        <authorList>
            <person name="Nowell W R."/>
        </authorList>
    </citation>
    <scope>NUCLEOTIDE SEQUENCE</scope>
</reference>
<gene>
    <name evidence="2" type="ORF">BJG266_LOCUS25572</name>
    <name evidence="3" type="ORF">QVE165_LOCUS27912</name>
    <name evidence="4" type="ORF">QVE165_LOCUS27941</name>
</gene>
<keyword evidence="5" id="KW-1185">Reference proteome</keyword>